<evidence type="ECO:0000313" key="8">
    <source>
        <dbReference type="Proteomes" id="UP000290657"/>
    </source>
</evidence>
<evidence type="ECO:0000256" key="4">
    <source>
        <dbReference type="ARBA" id="ARBA00023251"/>
    </source>
</evidence>
<protein>
    <recommendedName>
        <fullName evidence="2">beta-lactamase</fullName>
        <ecNumber evidence="2">3.5.2.6</ecNumber>
    </recommendedName>
</protein>
<feature type="repeat" description="TPR" evidence="5">
    <location>
        <begin position="30"/>
        <end position="63"/>
    </location>
</feature>
<sequence length="199" mass="22770">MNKMLGLLLYAGIAWANSPLTIDDLAQADTGVFFEEGKKYYKEKNYTKAFEYFEKSAALGNYKAQYNLGVLYANPKFYLYNQQKAFEQFEKLAQKGHAASQNRLGMYYTLGGVVEKDYLEAIKWYEKSSKQGYITAQCNLAYMYAAGKGVFVNFGRAHAFAKEGVQSKHPLCLKVWRDYNLPNYPEDKGFKFGSTYVKP</sequence>
<evidence type="ECO:0000256" key="1">
    <source>
        <dbReference type="ARBA" id="ARBA00001526"/>
    </source>
</evidence>
<evidence type="ECO:0000256" key="6">
    <source>
        <dbReference type="SAM" id="SignalP"/>
    </source>
</evidence>
<evidence type="ECO:0000256" key="5">
    <source>
        <dbReference type="PROSITE-ProRule" id="PRU00339"/>
    </source>
</evidence>
<dbReference type="OrthoDB" id="5343110at2"/>
<dbReference type="Proteomes" id="UP000290657">
    <property type="component" value="Unassembled WGS sequence"/>
</dbReference>
<reference evidence="7 8" key="1">
    <citation type="submission" date="2017-10" db="EMBL/GenBank/DDBJ databases">
        <title>Genomics of the genus Arcobacter.</title>
        <authorList>
            <person name="Perez-Cataluna A."/>
            <person name="Figueras M.J."/>
        </authorList>
    </citation>
    <scope>NUCLEOTIDE SEQUENCE [LARGE SCALE GENOMIC DNA]</scope>
    <source>
        <strain evidence="7 8">CECT 8987</strain>
    </source>
</reference>
<gene>
    <name evidence="7" type="ORF">CRV04_01570</name>
</gene>
<proteinExistence type="predicted"/>
<dbReference type="EMBL" id="PDKN01000001">
    <property type="protein sequence ID" value="RXJ60729.1"/>
    <property type="molecule type" value="Genomic_DNA"/>
</dbReference>
<keyword evidence="4" id="KW-0046">Antibiotic resistance</keyword>
<keyword evidence="5" id="KW-0802">TPR repeat</keyword>
<dbReference type="GO" id="GO:0008800">
    <property type="term" value="F:beta-lactamase activity"/>
    <property type="evidence" value="ECO:0007669"/>
    <property type="project" value="UniProtKB-EC"/>
</dbReference>
<dbReference type="EC" id="3.5.2.6" evidence="2"/>
<comment type="catalytic activity">
    <reaction evidence="1">
        <text>a beta-lactam + H2O = a substituted beta-amino acid</text>
        <dbReference type="Rhea" id="RHEA:20401"/>
        <dbReference type="ChEBI" id="CHEBI:15377"/>
        <dbReference type="ChEBI" id="CHEBI:35627"/>
        <dbReference type="ChEBI" id="CHEBI:140347"/>
        <dbReference type="EC" id="3.5.2.6"/>
    </reaction>
</comment>
<organism evidence="7 8">
    <name type="scientific">Candidatus Marinarcus aquaticus</name>
    <dbReference type="NCBI Taxonomy" id="2044504"/>
    <lineage>
        <taxon>Bacteria</taxon>
        <taxon>Pseudomonadati</taxon>
        <taxon>Campylobacterota</taxon>
        <taxon>Epsilonproteobacteria</taxon>
        <taxon>Campylobacterales</taxon>
        <taxon>Arcobacteraceae</taxon>
        <taxon>Candidatus Marinarcus</taxon>
    </lineage>
</organism>
<dbReference type="Gene3D" id="1.25.40.10">
    <property type="entry name" value="Tetratricopeptide repeat domain"/>
    <property type="match status" value="1"/>
</dbReference>
<dbReference type="InterPro" id="IPR011990">
    <property type="entry name" value="TPR-like_helical_dom_sf"/>
</dbReference>
<dbReference type="AlphaFoldDB" id="A0A4Q0XWS6"/>
<name>A0A4Q0XWS6_9BACT</name>
<comment type="caution">
    <text evidence="7">The sequence shown here is derived from an EMBL/GenBank/DDBJ whole genome shotgun (WGS) entry which is preliminary data.</text>
</comment>
<feature type="chain" id="PRO_5020279987" description="beta-lactamase" evidence="6">
    <location>
        <begin position="17"/>
        <end position="199"/>
    </location>
</feature>
<feature type="signal peptide" evidence="6">
    <location>
        <begin position="1"/>
        <end position="16"/>
    </location>
</feature>
<keyword evidence="8" id="KW-1185">Reference proteome</keyword>
<dbReference type="PANTHER" id="PTHR11102">
    <property type="entry name" value="SEL-1-LIKE PROTEIN"/>
    <property type="match status" value="1"/>
</dbReference>
<evidence type="ECO:0000313" key="7">
    <source>
        <dbReference type="EMBL" id="RXJ60729.1"/>
    </source>
</evidence>
<dbReference type="PROSITE" id="PS50005">
    <property type="entry name" value="TPR"/>
    <property type="match status" value="1"/>
</dbReference>
<accession>A0A4Q0XWS6</accession>
<dbReference type="InterPro" id="IPR006597">
    <property type="entry name" value="Sel1-like"/>
</dbReference>
<evidence type="ECO:0000256" key="2">
    <source>
        <dbReference type="ARBA" id="ARBA00012865"/>
    </source>
</evidence>
<evidence type="ECO:0000256" key="3">
    <source>
        <dbReference type="ARBA" id="ARBA00023157"/>
    </source>
</evidence>
<dbReference type="GO" id="GO:0046677">
    <property type="term" value="P:response to antibiotic"/>
    <property type="evidence" value="ECO:0007669"/>
    <property type="project" value="UniProtKB-KW"/>
</dbReference>
<dbReference type="InterPro" id="IPR019734">
    <property type="entry name" value="TPR_rpt"/>
</dbReference>
<dbReference type="InterPro" id="IPR050767">
    <property type="entry name" value="Sel1_AlgK"/>
</dbReference>
<keyword evidence="6" id="KW-0732">Signal</keyword>
<dbReference type="RefSeq" id="WP_128994863.1">
    <property type="nucleotide sequence ID" value="NZ_PDKN01000001.1"/>
</dbReference>
<keyword evidence="3" id="KW-1015">Disulfide bond</keyword>
<dbReference type="SMART" id="SM00671">
    <property type="entry name" value="SEL1"/>
    <property type="match status" value="4"/>
</dbReference>
<dbReference type="PANTHER" id="PTHR11102:SF160">
    <property type="entry name" value="ERAD-ASSOCIATED E3 UBIQUITIN-PROTEIN LIGASE COMPONENT HRD3"/>
    <property type="match status" value="1"/>
</dbReference>
<dbReference type="Pfam" id="PF08238">
    <property type="entry name" value="Sel1"/>
    <property type="match status" value="4"/>
</dbReference>
<dbReference type="SUPFAM" id="SSF81901">
    <property type="entry name" value="HCP-like"/>
    <property type="match status" value="1"/>
</dbReference>